<dbReference type="HOGENOM" id="CLU_000680_31_1_1"/>
<protein>
    <submittedName>
        <fullName evidence="1">Uncharacterized protein</fullName>
    </submittedName>
</protein>
<sequence length="91" mass="10768">CPFAKEVWFMLLNPIGLAILMPLRDEVLGAWWLRQRRCLDRAARQSFDSIILLFAWSIWKERNERTFQGTSRTVRQVFNKVVEEAVDWVAA</sequence>
<dbReference type="AlphaFoldDB" id="C6JSC6"/>
<name>C6JSC6_SORBI</name>
<feature type="non-terminal residue" evidence="1">
    <location>
        <position position="1"/>
    </location>
</feature>
<proteinExistence type="predicted"/>
<accession>C6JSC6</accession>
<dbReference type="EMBL" id="GL002900">
    <property type="protein sequence ID" value="EES20460.1"/>
    <property type="molecule type" value="Genomic_DNA"/>
</dbReference>
<feature type="non-terminal residue" evidence="1">
    <location>
        <position position="91"/>
    </location>
</feature>
<gene>
    <name evidence="1" type="primary">Sb0306s002010</name>
    <name evidence="1" type="ORF">SORBIDRAFT_0306s002010</name>
</gene>
<organism evidence="1">
    <name type="scientific">Sorghum bicolor</name>
    <name type="common">Sorghum</name>
    <name type="synonym">Sorghum vulgare</name>
    <dbReference type="NCBI Taxonomy" id="4558"/>
    <lineage>
        <taxon>Eukaryota</taxon>
        <taxon>Viridiplantae</taxon>
        <taxon>Streptophyta</taxon>
        <taxon>Embryophyta</taxon>
        <taxon>Tracheophyta</taxon>
        <taxon>Spermatophyta</taxon>
        <taxon>Magnoliopsida</taxon>
        <taxon>Liliopsida</taxon>
        <taxon>Poales</taxon>
        <taxon>Poaceae</taxon>
        <taxon>PACMAD clade</taxon>
        <taxon>Panicoideae</taxon>
        <taxon>Andropogonodae</taxon>
        <taxon>Andropogoneae</taxon>
        <taxon>Sorghinae</taxon>
        <taxon>Sorghum</taxon>
    </lineage>
</organism>
<reference evidence="1" key="1">
    <citation type="journal article" date="2009" name="Nature">
        <title>The Sorghum bicolor genome and the diversification of grasses.</title>
        <authorList>
            <person name="Paterson A.H."/>
            <person name="Bowers J.E."/>
            <person name="Bruggmann R."/>
            <person name="Dubchak I."/>
            <person name="Grimwood J."/>
            <person name="Gundlach H."/>
            <person name="Haberer G."/>
            <person name="Hellsten U."/>
            <person name="Mitros T."/>
            <person name="Poliakov A."/>
            <person name="Schmutz J."/>
            <person name="Spannagl M."/>
            <person name="Tang H."/>
            <person name="Wang X."/>
            <person name="Wicker T."/>
            <person name="Bharti A.K."/>
            <person name="Chapman J."/>
            <person name="Feltus F.A."/>
            <person name="Gowik U."/>
            <person name="Grigoriev I.V."/>
            <person name="Lyons E."/>
            <person name="Maher C.A."/>
            <person name="Martis M."/>
            <person name="Narechania A."/>
            <person name="Otillar R.P."/>
            <person name="Penning B.W."/>
            <person name="Salamov A.A."/>
            <person name="Wang Y."/>
            <person name="Zhang L."/>
            <person name="Carpita N.C."/>
            <person name="Freeling M."/>
            <person name="Gingle A.R."/>
            <person name="Hash C.T."/>
            <person name="Keller B."/>
            <person name="Klein P."/>
            <person name="Kresovich S."/>
            <person name="McCann M.C."/>
            <person name="Ming R."/>
            <person name="Peterson D.G."/>
            <person name="Mehboob-ur-Rahman"/>
            <person name="Ware D."/>
            <person name="Westhoff P."/>
            <person name="Mayer K.F."/>
            <person name="Messing J."/>
            <person name="Rokhsar D.S."/>
        </authorList>
    </citation>
    <scope>NUCLEOTIDE SEQUENCE [LARGE SCALE GENOMIC DNA]</scope>
</reference>
<evidence type="ECO:0000313" key="1">
    <source>
        <dbReference type="EMBL" id="EES20460.1"/>
    </source>
</evidence>